<comment type="caution">
    <text evidence="1">The sequence shown here is derived from an EMBL/GenBank/DDBJ whole genome shotgun (WGS) entry which is preliminary data.</text>
</comment>
<evidence type="ECO:0000313" key="2">
    <source>
        <dbReference type="Proteomes" id="UP001159363"/>
    </source>
</evidence>
<protein>
    <submittedName>
        <fullName evidence="1">Uncharacterized protein</fullName>
    </submittedName>
</protein>
<dbReference type="Proteomes" id="UP001159363">
    <property type="component" value="Chromosome 3"/>
</dbReference>
<organism evidence="1 2">
    <name type="scientific">Dryococelus australis</name>
    <dbReference type="NCBI Taxonomy" id="614101"/>
    <lineage>
        <taxon>Eukaryota</taxon>
        <taxon>Metazoa</taxon>
        <taxon>Ecdysozoa</taxon>
        <taxon>Arthropoda</taxon>
        <taxon>Hexapoda</taxon>
        <taxon>Insecta</taxon>
        <taxon>Pterygota</taxon>
        <taxon>Neoptera</taxon>
        <taxon>Polyneoptera</taxon>
        <taxon>Phasmatodea</taxon>
        <taxon>Verophasmatodea</taxon>
        <taxon>Anareolatae</taxon>
        <taxon>Phasmatidae</taxon>
        <taxon>Eurycanthinae</taxon>
        <taxon>Dryococelus</taxon>
    </lineage>
</organism>
<dbReference type="EMBL" id="JARBHB010000003">
    <property type="protein sequence ID" value="KAJ8889589.1"/>
    <property type="molecule type" value="Genomic_DNA"/>
</dbReference>
<keyword evidence="2" id="KW-1185">Reference proteome</keyword>
<evidence type="ECO:0000313" key="1">
    <source>
        <dbReference type="EMBL" id="KAJ8889589.1"/>
    </source>
</evidence>
<gene>
    <name evidence="1" type="ORF">PR048_009089</name>
</gene>
<proteinExistence type="predicted"/>
<reference evidence="1 2" key="1">
    <citation type="submission" date="2023-02" db="EMBL/GenBank/DDBJ databases">
        <title>LHISI_Scaffold_Assembly.</title>
        <authorList>
            <person name="Stuart O.P."/>
            <person name="Cleave R."/>
            <person name="Magrath M.J.L."/>
            <person name="Mikheyev A.S."/>
        </authorList>
    </citation>
    <scope>NUCLEOTIDE SEQUENCE [LARGE SCALE GENOMIC DNA]</scope>
    <source>
        <strain evidence="1">Daus_M_001</strain>
        <tissue evidence="1">Leg muscle</tissue>
    </source>
</reference>
<sequence length="210" mass="24139">MCMLQIVYKQPRCAENAVPTVFPGCPEHILKALKRRRETLQKDSILKAERVKVSTWLPPIYEQETLLTSQNSVPDTWSRIVRVDGPKAVFYTQAVSKKIKEQIVPLFVKQVCVNENANFTFSEMGKTVSNQHLSISPEPLTSCQELREILLMFNSVKLCCGTKLDKKLSDWECVCLWLDLSGCYRHHNCSLVVSEDSVCKEYKKIQRTIR</sequence>
<accession>A0ABQ9HYX8</accession>
<name>A0ABQ9HYX8_9NEOP</name>